<gene>
    <name evidence="2" type="ORF">PN36_14575</name>
</gene>
<dbReference type="AlphaFoldDB" id="A0A0A6S717"/>
<accession>A0A0A6S717</accession>
<dbReference type="InterPro" id="IPR023614">
    <property type="entry name" value="Porin_dom_sf"/>
</dbReference>
<evidence type="ECO:0008006" key="4">
    <source>
        <dbReference type="Google" id="ProtNLM"/>
    </source>
</evidence>
<feature type="signal peptide" evidence="1">
    <location>
        <begin position="1"/>
        <end position="23"/>
    </location>
</feature>
<feature type="chain" id="PRO_5007387949" description="Porin" evidence="1">
    <location>
        <begin position="24"/>
        <end position="362"/>
    </location>
</feature>
<dbReference type="SUPFAM" id="SSF56935">
    <property type="entry name" value="Porins"/>
    <property type="match status" value="1"/>
</dbReference>
<evidence type="ECO:0000313" key="2">
    <source>
        <dbReference type="EMBL" id="KHD09055.1"/>
    </source>
</evidence>
<dbReference type="Gene3D" id="2.40.160.10">
    <property type="entry name" value="Porin"/>
    <property type="match status" value="1"/>
</dbReference>
<evidence type="ECO:0000313" key="3">
    <source>
        <dbReference type="Proteomes" id="UP000030428"/>
    </source>
</evidence>
<name>A0A0A6S717_9GAMM</name>
<organism evidence="2 3">
    <name type="scientific">Candidatus Thiomargarita nelsonii</name>
    <dbReference type="NCBI Taxonomy" id="1003181"/>
    <lineage>
        <taxon>Bacteria</taxon>
        <taxon>Pseudomonadati</taxon>
        <taxon>Pseudomonadota</taxon>
        <taxon>Gammaproteobacteria</taxon>
        <taxon>Thiotrichales</taxon>
        <taxon>Thiotrichaceae</taxon>
        <taxon>Thiomargarita</taxon>
    </lineage>
</organism>
<dbReference type="InterPro" id="IPR032638">
    <property type="entry name" value="Porin_5"/>
</dbReference>
<evidence type="ECO:0000256" key="1">
    <source>
        <dbReference type="SAM" id="SignalP"/>
    </source>
</evidence>
<proteinExistence type="predicted"/>
<keyword evidence="1" id="KW-0732">Signal</keyword>
<comment type="caution">
    <text evidence="2">The sequence shown here is derived from an EMBL/GenBank/DDBJ whole genome shotgun (WGS) entry which is preliminary data.</text>
</comment>
<keyword evidence="3" id="KW-1185">Reference proteome</keyword>
<reference evidence="2 3" key="1">
    <citation type="journal article" date="2016" name="Front. Microbiol.">
        <title>Single-Cell (Meta-)Genomics of a Dimorphic Candidatus Thiomargarita nelsonii Reveals Genomic Plasticity.</title>
        <authorList>
            <person name="Flood B.E."/>
            <person name="Fliss P."/>
            <person name="Jones D.S."/>
            <person name="Dick G.J."/>
            <person name="Jain S."/>
            <person name="Kaster A.K."/>
            <person name="Winkel M."/>
            <person name="Mussmann M."/>
            <person name="Bailey J."/>
        </authorList>
    </citation>
    <scope>NUCLEOTIDE SEQUENCE [LARGE SCALE GENOMIC DNA]</scope>
    <source>
        <strain evidence="2">Hydrate Ridge</strain>
    </source>
</reference>
<dbReference type="EMBL" id="JSZA02000050">
    <property type="protein sequence ID" value="KHD09055.1"/>
    <property type="molecule type" value="Genomic_DNA"/>
</dbReference>
<protein>
    <recommendedName>
        <fullName evidence="4">Porin</fullName>
    </recommendedName>
</protein>
<dbReference type="Proteomes" id="UP000030428">
    <property type="component" value="Unassembled WGS sequence"/>
</dbReference>
<dbReference type="Pfam" id="PF16930">
    <property type="entry name" value="Porin_5"/>
    <property type="match status" value="2"/>
</dbReference>
<sequence>MINGWKIAIAALLGLAVAIPASATDWSEKFKLKGDFRYRYELINEDGKDERHRNRLRLRIGLNAKINDTLDVGAMLASGGEDPTSTNQTLDTQVTTKDIRLDQAFFAWKPVSGLKIKGGKFKNPFYKPGKSTLLWDGDIRPEGVALQYDNNFFLNAGLFYIEERSKDDESFLFAGQFGYKAKLGNGMKMTLGMGYFDYTEIKDRDITDFGYLKAEDDSFGNTLVDGHFVTDYNEVEVFGDITFNVGIPVSLFVDYVVNSAADDSVKDKDTAYLVGFKVGKAKEPRSWDFGYNYREIESDALFAAFNDSDFSGGGTNGKGHVLNLGYMIAKGWKFAVTYFINDKDLVKEIDYERVQVDLKFKF</sequence>